<dbReference type="RefSeq" id="WP_129889663.1">
    <property type="nucleotide sequence ID" value="NZ_CP035758.1"/>
</dbReference>
<evidence type="ECO:0000313" key="3">
    <source>
        <dbReference type="Proteomes" id="UP000290365"/>
    </source>
</evidence>
<evidence type="ECO:0000313" key="2">
    <source>
        <dbReference type="EMBL" id="QBD78610.1"/>
    </source>
</evidence>
<feature type="domain" description="AB hydrolase-1" evidence="1">
    <location>
        <begin position="24"/>
        <end position="258"/>
    </location>
</feature>
<reference evidence="2 3" key="1">
    <citation type="submission" date="2019-01" db="EMBL/GenBank/DDBJ databases">
        <title>Ktedonosporobacter rubrisoli SCAWS-G2.</title>
        <authorList>
            <person name="Huang Y."/>
            <person name="Yan B."/>
        </authorList>
    </citation>
    <scope>NUCLEOTIDE SEQUENCE [LARGE SCALE GENOMIC DNA]</scope>
    <source>
        <strain evidence="2 3">SCAWS-G2</strain>
    </source>
</reference>
<dbReference type="Gene3D" id="3.40.50.1820">
    <property type="entry name" value="alpha/beta hydrolase"/>
    <property type="match status" value="1"/>
</dbReference>
<dbReference type="EMBL" id="CP035758">
    <property type="protein sequence ID" value="QBD78610.1"/>
    <property type="molecule type" value="Genomic_DNA"/>
</dbReference>
<proteinExistence type="predicted"/>
<dbReference type="Pfam" id="PF00561">
    <property type="entry name" value="Abhydrolase_1"/>
    <property type="match status" value="1"/>
</dbReference>
<dbReference type="InterPro" id="IPR050471">
    <property type="entry name" value="AB_hydrolase"/>
</dbReference>
<sequence>MSQIAHTSRGPLEYRIVGQGSAVLVLNGGHTNCSSPLGHESFFLDQGYQLIIPSRPGYGRTPSSVGKTAEAFADTLVSFLDSLHPDQVIVVGISAAGPTALQLAGKHPDRVSKLILQNAVTGGKFPTGLTRVFTYLAFNPIAEPWIWAAFRSYGRRAPLAALKSMLRSLSSLPADQVLTKMSPKQQQDALNLLLASRSGSGFLHDIHHRCGDISRITAPTLIIESKYDGAVDSSHATYAAERIANVELFIAPAESHLLWFSPHNVEIEAKMRVFLEA</sequence>
<accession>A0A4P6JTI9</accession>
<dbReference type="GO" id="GO:0016787">
    <property type="term" value="F:hydrolase activity"/>
    <property type="evidence" value="ECO:0007669"/>
    <property type="project" value="UniProtKB-KW"/>
</dbReference>
<keyword evidence="2" id="KW-0378">Hydrolase</keyword>
<keyword evidence="3" id="KW-1185">Reference proteome</keyword>
<dbReference type="PANTHER" id="PTHR43433">
    <property type="entry name" value="HYDROLASE, ALPHA/BETA FOLD FAMILY PROTEIN"/>
    <property type="match status" value="1"/>
</dbReference>
<gene>
    <name evidence="2" type="ORF">EPA93_22490</name>
</gene>
<dbReference type="KEGG" id="kbs:EPA93_22490"/>
<dbReference type="PRINTS" id="PR00111">
    <property type="entry name" value="ABHYDROLASE"/>
</dbReference>
<dbReference type="PANTHER" id="PTHR43433:SF1">
    <property type="entry name" value="BLL5160 PROTEIN"/>
    <property type="match status" value="1"/>
</dbReference>
<dbReference type="InterPro" id="IPR000073">
    <property type="entry name" value="AB_hydrolase_1"/>
</dbReference>
<protein>
    <submittedName>
        <fullName evidence="2">Alpha/beta hydrolase</fullName>
    </submittedName>
</protein>
<dbReference type="Proteomes" id="UP000290365">
    <property type="component" value="Chromosome"/>
</dbReference>
<dbReference type="InterPro" id="IPR029058">
    <property type="entry name" value="AB_hydrolase_fold"/>
</dbReference>
<dbReference type="SUPFAM" id="SSF53474">
    <property type="entry name" value="alpha/beta-Hydrolases"/>
    <property type="match status" value="1"/>
</dbReference>
<dbReference type="OrthoDB" id="9773293at2"/>
<evidence type="ECO:0000259" key="1">
    <source>
        <dbReference type="Pfam" id="PF00561"/>
    </source>
</evidence>
<dbReference type="AlphaFoldDB" id="A0A4P6JTI9"/>
<organism evidence="2 3">
    <name type="scientific">Ktedonosporobacter rubrisoli</name>
    <dbReference type="NCBI Taxonomy" id="2509675"/>
    <lineage>
        <taxon>Bacteria</taxon>
        <taxon>Bacillati</taxon>
        <taxon>Chloroflexota</taxon>
        <taxon>Ktedonobacteria</taxon>
        <taxon>Ktedonobacterales</taxon>
        <taxon>Ktedonosporobacteraceae</taxon>
        <taxon>Ktedonosporobacter</taxon>
    </lineage>
</organism>
<name>A0A4P6JTI9_KTERU</name>